<gene>
    <name evidence="1" type="ORF">DDT56_15485</name>
</gene>
<proteinExistence type="predicted"/>
<dbReference type="SUPFAM" id="SSF52540">
    <property type="entry name" value="P-loop containing nucleoside triphosphate hydrolases"/>
    <property type="match status" value="1"/>
</dbReference>
<name>A0A2U1TVM4_9GAMM</name>
<sequence length="190" mass="21005">MSKPFAERSGKGVVLVNGIPASGKSRISDALATATGWPILSLDSIKNPFLQHIPNVDRQFNRLLGIASYQAIWSLVANAPPGNTFIIDAWFGFQPKERLQACLTEAGVTRLAEVWCQIPGELAAQRYKVRLAERLPGHPGAEYLPELIELAKRAEPMKLGPLFIVDQTRFADIEKLTLWIKEALSESDIN</sequence>
<dbReference type="Pfam" id="PF13671">
    <property type="entry name" value="AAA_33"/>
    <property type="match status" value="1"/>
</dbReference>
<evidence type="ECO:0000313" key="2">
    <source>
        <dbReference type="Proteomes" id="UP000296159"/>
    </source>
</evidence>
<comment type="caution">
    <text evidence="1">The sequence shown here is derived from an EMBL/GenBank/DDBJ whole genome shotgun (WGS) entry which is preliminary data.</text>
</comment>
<dbReference type="Proteomes" id="UP000296159">
    <property type="component" value="Unassembled WGS sequence"/>
</dbReference>
<dbReference type="AlphaFoldDB" id="A0A2U1TVM4"/>
<dbReference type="RefSeq" id="WP_136167326.1">
    <property type="nucleotide sequence ID" value="NZ_KZ819084.1"/>
</dbReference>
<dbReference type="EMBL" id="QDKH01000018">
    <property type="protein sequence ID" value="PWC13450.1"/>
    <property type="molecule type" value="Genomic_DNA"/>
</dbReference>
<protein>
    <submittedName>
        <fullName evidence="1">AAA family ATPase</fullName>
    </submittedName>
</protein>
<keyword evidence="2" id="KW-1185">Reference proteome</keyword>
<reference evidence="1 2" key="1">
    <citation type="submission" date="2018-04" db="EMBL/GenBank/DDBJ databases">
        <title>Brenneria corticis sp.nov.</title>
        <authorList>
            <person name="Li Y."/>
        </authorList>
    </citation>
    <scope>NUCLEOTIDE SEQUENCE [LARGE SCALE GENOMIC DNA]</scope>
    <source>
        <strain evidence="1 2">CFCC 11842</strain>
    </source>
</reference>
<evidence type="ECO:0000313" key="1">
    <source>
        <dbReference type="EMBL" id="PWC13450.1"/>
    </source>
</evidence>
<organism evidence="1 2">
    <name type="scientific">Brenneria corticis</name>
    <dbReference type="NCBI Taxonomy" id="2173106"/>
    <lineage>
        <taxon>Bacteria</taxon>
        <taxon>Pseudomonadati</taxon>
        <taxon>Pseudomonadota</taxon>
        <taxon>Gammaproteobacteria</taxon>
        <taxon>Enterobacterales</taxon>
        <taxon>Pectobacteriaceae</taxon>
        <taxon>Brenneria</taxon>
    </lineage>
</organism>
<accession>A0A2U1TVM4</accession>
<dbReference type="Gene3D" id="3.40.50.300">
    <property type="entry name" value="P-loop containing nucleotide triphosphate hydrolases"/>
    <property type="match status" value="1"/>
</dbReference>
<dbReference type="InterPro" id="IPR027417">
    <property type="entry name" value="P-loop_NTPase"/>
</dbReference>